<dbReference type="PROSITE" id="PS50005">
    <property type="entry name" value="TPR"/>
    <property type="match status" value="1"/>
</dbReference>
<feature type="region of interest" description="Disordered" evidence="6">
    <location>
        <begin position="678"/>
        <end position="699"/>
    </location>
</feature>
<dbReference type="Gene3D" id="1.25.40.10">
    <property type="entry name" value="Tetratricopeptide repeat domain"/>
    <property type="match status" value="1"/>
</dbReference>
<feature type="signal peptide" evidence="7">
    <location>
        <begin position="1"/>
        <end position="19"/>
    </location>
</feature>
<accession>A0ABP3Y622</accession>
<dbReference type="PANTHER" id="PTHR30329:SF21">
    <property type="entry name" value="LIPOPROTEIN YIAD-RELATED"/>
    <property type="match status" value="1"/>
</dbReference>
<comment type="subcellular location">
    <subcellularLocation>
        <location evidence="1">Cell outer membrane</location>
    </subcellularLocation>
</comment>
<evidence type="ECO:0000313" key="10">
    <source>
        <dbReference type="Proteomes" id="UP001501126"/>
    </source>
</evidence>
<dbReference type="InterPro" id="IPR019734">
    <property type="entry name" value="TPR_rpt"/>
</dbReference>
<dbReference type="InterPro" id="IPR050330">
    <property type="entry name" value="Bact_OuterMem_StrucFunc"/>
</dbReference>
<keyword evidence="4" id="KW-0802">TPR repeat</keyword>
<dbReference type="CDD" id="cd07185">
    <property type="entry name" value="OmpA_C-like"/>
    <property type="match status" value="1"/>
</dbReference>
<dbReference type="InterPro" id="IPR036737">
    <property type="entry name" value="OmpA-like_sf"/>
</dbReference>
<evidence type="ECO:0000256" key="4">
    <source>
        <dbReference type="PROSITE-ProRule" id="PRU00339"/>
    </source>
</evidence>
<dbReference type="PRINTS" id="PR01021">
    <property type="entry name" value="OMPADOMAIN"/>
</dbReference>
<dbReference type="EMBL" id="BAAAFH010000022">
    <property type="protein sequence ID" value="GAA0876210.1"/>
    <property type="molecule type" value="Genomic_DNA"/>
</dbReference>
<dbReference type="InterPro" id="IPR011659">
    <property type="entry name" value="WD40"/>
</dbReference>
<comment type="caution">
    <text evidence="9">The sequence shown here is derived from an EMBL/GenBank/DDBJ whole genome shotgun (WGS) entry which is preliminary data.</text>
</comment>
<reference evidence="10" key="1">
    <citation type="journal article" date="2019" name="Int. J. Syst. Evol. Microbiol.">
        <title>The Global Catalogue of Microorganisms (GCM) 10K type strain sequencing project: providing services to taxonomists for standard genome sequencing and annotation.</title>
        <authorList>
            <consortium name="The Broad Institute Genomics Platform"/>
            <consortium name="The Broad Institute Genome Sequencing Center for Infectious Disease"/>
            <person name="Wu L."/>
            <person name="Ma J."/>
        </authorList>
    </citation>
    <scope>NUCLEOTIDE SEQUENCE [LARGE SCALE GENOMIC DNA]</scope>
    <source>
        <strain evidence="10">JCM 16083</strain>
    </source>
</reference>
<dbReference type="Pfam" id="PF07676">
    <property type="entry name" value="PD40"/>
    <property type="match status" value="3"/>
</dbReference>
<evidence type="ECO:0000256" key="6">
    <source>
        <dbReference type="SAM" id="MobiDB-lite"/>
    </source>
</evidence>
<evidence type="ECO:0000256" key="5">
    <source>
        <dbReference type="PROSITE-ProRule" id="PRU00473"/>
    </source>
</evidence>
<sequence length="699" mass="79675">MKNLNILLAFLFFSFASIAQNVEFDKNLFKDKKDEFKAAVKNLDEGNKLLDYAPFPLYKQALPFFEAANEFNPNNADLNFKIGLCHLNSNMKFKALEYFEKAYKLQPTVNTEIQYYIGRGSQLSQQWDKAIKAYEAFKNTLNTKTDMERIMETSKHIEECRNGKKLMVKPVRVWIDNMGKNINSQYPEYGMIMNADGSEIYFTSRRPNSAGNSSDDFGGYFEDIYMSEEANKEYQAAKNVGEPINTKGHDATVALSPDGSKMLVYIDDKGDGNIYESVRKGSEWSKPKKLNSEICSPYHEPSAWYSPDMRKLYFVSDRPLSGKGAPKDKDIYVASWDAKKEIWTNIERLPETVNTPYDEDGIFMHPDGKTLYFSSKGHSTIGGYDIFYSVRQDDNSWSTPVNIGYPINTPDDDVFFVVAANGKDAYMTSFREDGMGEKDLYKITFLGEEKQPMLNTEDILLAGKGVTMREKVIEPKIEIKRSSLSLLKGIIRDNKTKAPVMAAIEVIDNEKNEIIAEFNSDPVTGKYMVSLPAGKNYGIAVKAEGYLFHSENFDIPKESDYQEYEKNVDLKKVEVGEVIVLRNIFFDLNKYSLRPESQNELDRLTKLLNDNPSIRIQISGHTDSRGSDSYNKDLSHNRAKAVVDYLIDKGISSGRLEYQGYGEEQPIVTDTEIAKLRLPQDKEDAHQSNRRTEFKIISK</sequence>
<evidence type="ECO:0000256" key="1">
    <source>
        <dbReference type="ARBA" id="ARBA00004442"/>
    </source>
</evidence>
<dbReference type="InterPro" id="IPR011990">
    <property type="entry name" value="TPR-like_helical_dom_sf"/>
</dbReference>
<dbReference type="InterPro" id="IPR006664">
    <property type="entry name" value="OMP_bac"/>
</dbReference>
<dbReference type="InterPro" id="IPR011042">
    <property type="entry name" value="6-blade_b-propeller_TolB-like"/>
</dbReference>
<evidence type="ECO:0000313" key="9">
    <source>
        <dbReference type="EMBL" id="GAA0876210.1"/>
    </source>
</evidence>
<dbReference type="SUPFAM" id="SSF103088">
    <property type="entry name" value="OmpA-like"/>
    <property type="match status" value="1"/>
</dbReference>
<keyword evidence="7" id="KW-0732">Signal</keyword>
<dbReference type="RefSeq" id="WP_343788569.1">
    <property type="nucleotide sequence ID" value="NZ_BAAAFH010000022.1"/>
</dbReference>
<feature type="repeat" description="TPR" evidence="4">
    <location>
        <begin position="76"/>
        <end position="109"/>
    </location>
</feature>
<feature type="chain" id="PRO_5045910405" evidence="7">
    <location>
        <begin position="20"/>
        <end position="699"/>
    </location>
</feature>
<keyword evidence="2 5" id="KW-0472">Membrane</keyword>
<name>A0ABP3Y622_9FLAO</name>
<keyword evidence="10" id="KW-1185">Reference proteome</keyword>
<dbReference type="SUPFAM" id="SSF48452">
    <property type="entry name" value="TPR-like"/>
    <property type="match status" value="1"/>
</dbReference>
<dbReference type="PROSITE" id="PS51123">
    <property type="entry name" value="OMPA_2"/>
    <property type="match status" value="1"/>
</dbReference>
<dbReference type="Gene3D" id="3.30.1330.60">
    <property type="entry name" value="OmpA-like domain"/>
    <property type="match status" value="1"/>
</dbReference>
<feature type="domain" description="OmpA-like" evidence="8">
    <location>
        <begin position="575"/>
        <end position="699"/>
    </location>
</feature>
<proteinExistence type="predicted"/>
<dbReference type="SUPFAM" id="SSF82171">
    <property type="entry name" value="DPP6 N-terminal domain-like"/>
    <property type="match status" value="1"/>
</dbReference>
<dbReference type="InterPro" id="IPR006665">
    <property type="entry name" value="OmpA-like"/>
</dbReference>
<evidence type="ECO:0000259" key="8">
    <source>
        <dbReference type="PROSITE" id="PS51123"/>
    </source>
</evidence>
<evidence type="ECO:0000256" key="2">
    <source>
        <dbReference type="ARBA" id="ARBA00023136"/>
    </source>
</evidence>
<evidence type="ECO:0000256" key="3">
    <source>
        <dbReference type="ARBA" id="ARBA00023237"/>
    </source>
</evidence>
<evidence type="ECO:0000256" key="7">
    <source>
        <dbReference type="SAM" id="SignalP"/>
    </source>
</evidence>
<keyword evidence="3" id="KW-0998">Cell outer membrane</keyword>
<gene>
    <name evidence="9" type="ORF">GCM10009118_26200</name>
</gene>
<dbReference type="Pfam" id="PF00691">
    <property type="entry name" value="OmpA"/>
    <property type="match status" value="1"/>
</dbReference>
<organism evidence="9 10">
    <name type="scientific">Wandonia haliotis</name>
    <dbReference type="NCBI Taxonomy" id="574963"/>
    <lineage>
        <taxon>Bacteria</taxon>
        <taxon>Pseudomonadati</taxon>
        <taxon>Bacteroidota</taxon>
        <taxon>Flavobacteriia</taxon>
        <taxon>Flavobacteriales</taxon>
        <taxon>Crocinitomicaceae</taxon>
        <taxon>Wandonia</taxon>
    </lineage>
</organism>
<dbReference type="Proteomes" id="UP001501126">
    <property type="component" value="Unassembled WGS sequence"/>
</dbReference>
<dbReference type="Gene3D" id="2.120.10.30">
    <property type="entry name" value="TolB, C-terminal domain"/>
    <property type="match status" value="1"/>
</dbReference>
<protein>
    <submittedName>
        <fullName evidence="9">OmpA family protein</fullName>
    </submittedName>
</protein>
<dbReference type="PANTHER" id="PTHR30329">
    <property type="entry name" value="STATOR ELEMENT OF FLAGELLAR MOTOR COMPLEX"/>
    <property type="match status" value="1"/>
</dbReference>